<gene>
    <name evidence="4" type="ORF">FHU41_002218</name>
</gene>
<dbReference type="RefSeq" id="WP_179389686.1">
    <property type="nucleotide sequence ID" value="NZ_JACBYQ010000002.1"/>
</dbReference>
<dbReference type="PANTHER" id="PTHR16222">
    <property type="entry name" value="ADP-RIBOSYLGLYCOHYDROLASE"/>
    <property type="match status" value="1"/>
</dbReference>
<dbReference type="InterPro" id="IPR005502">
    <property type="entry name" value="Ribosyl_crysJ1"/>
</dbReference>
<keyword evidence="3" id="KW-0460">Magnesium</keyword>
<dbReference type="EMBL" id="JACBYQ010000002">
    <property type="protein sequence ID" value="NYE95968.1"/>
    <property type="molecule type" value="Genomic_DNA"/>
</dbReference>
<feature type="binding site" evidence="3">
    <location>
        <position position="282"/>
    </location>
    <ligand>
        <name>Mg(2+)</name>
        <dbReference type="ChEBI" id="CHEBI:18420"/>
        <label>1</label>
    </ligand>
</feature>
<dbReference type="InterPro" id="IPR036705">
    <property type="entry name" value="Ribosyl_crysJ1_sf"/>
</dbReference>
<keyword evidence="3" id="KW-0479">Metal-binding</keyword>
<name>A0A7Y9LUQ4_9MICC</name>
<reference evidence="4 5" key="1">
    <citation type="submission" date="2020-07" db="EMBL/GenBank/DDBJ databases">
        <title>Sequencing the genomes of 1000 actinobacteria strains.</title>
        <authorList>
            <person name="Klenk H.-P."/>
        </authorList>
    </citation>
    <scope>NUCLEOTIDE SEQUENCE [LARGE SCALE GENOMIC DNA]</scope>
    <source>
        <strain evidence="4 5">DSM 102047</strain>
    </source>
</reference>
<comment type="caution">
    <text evidence="4">The sequence shown here is derived from an EMBL/GenBank/DDBJ whole genome shotgun (WGS) entry which is preliminary data.</text>
</comment>
<feature type="binding site" evidence="3">
    <location>
        <position position="281"/>
    </location>
    <ligand>
        <name>Mg(2+)</name>
        <dbReference type="ChEBI" id="CHEBI:18420"/>
        <label>1</label>
    </ligand>
</feature>
<dbReference type="Gene3D" id="1.10.4080.10">
    <property type="entry name" value="ADP-ribosylation/Crystallin J1"/>
    <property type="match status" value="1"/>
</dbReference>
<evidence type="ECO:0000313" key="5">
    <source>
        <dbReference type="Proteomes" id="UP000521748"/>
    </source>
</evidence>
<evidence type="ECO:0000256" key="3">
    <source>
        <dbReference type="PIRSR" id="PIRSR605502-1"/>
    </source>
</evidence>
<proteinExistence type="inferred from homology"/>
<dbReference type="GO" id="GO:0046872">
    <property type="term" value="F:metal ion binding"/>
    <property type="evidence" value="ECO:0007669"/>
    <property type="project" value="UniProtKB-KW"/>
</dbReference>
<protein>
    <submittedName>
        <fullName evidence="4">ADP-ribosylglycohydrolase</fullName>
    </submittedName>
</protein>
<feature type="binding site" evidence="3">
    <location>
        <position position="279"/>
    </location>
    <ligand>
        <name>Mg(2+)</name>
        <dbReference type="ChEBI" id="CHEBI:18420"/>
        <label>1</label>
    </ligand>
</feature>
<feature type="binding site" evidence="3">
    <location>
        <position position="62"/>
    </location>
    <ligand>
        <name>Mg(2+)</name>
        <dbReference type="ChEBI" id="CHEBI:18420"/>
        <label>1</label>
    </ligand>
</feature>
<accession>A0A7Y9LUQ4</accession>
<sequence>MSATDRALGSLYGLAIGDALGMPTQMMSREVIAQQFAPFNRFFPAAADHPLAAGMPAGSITDDTEQALLLAQLLLDGGGRVDEQELARRLVAWEQQMRQRGSLDLLGPSTKRAVEAVLAGESVEQSGRYGVTNGAAMRIAPVGIMMSATSLPSLVDRVVEASRVSHNTGVAIAAASAVAAAVSAGIDGASVSEAIDLGLRAAELGANRGHWVAAASVPARIRLALDLANSSGSASQAIYELIGTSLASQESIPAAFGILALHRDEPWQACLTAASLGGDSDTIAAIVGAITGAVHGMAGWPAEAVSLVKTVNSMELDGFAASLLALRQ</sequence>
<evidence type="ECO:0000313" key="4">
    <source>
        <dbReference type="EMBL" id="NYE95968.1"/>
    </source>
</evidence>
<dbReference type="Pfam" id="PF03747">
    <property type="entry name" value="ADP_ribosyl_GH"/>
    <property type="match status" value="1"/>
</dbReference>
<evidence type="ECO:0000256" key="1">
    <source>
        <dbReference type="ARBA" id="ARBA00010702"/>
    </source>
</evidence>
<dbReference type="AlphaFoldDB" id="A0A7Y9LUQ4"/>
<dbReference type="GO" id="GO:0016787">
    <property type="term" value="F:hydrolase activity"/>
    <property type="evidence" value="ECO:0007669"/>
    <property type="project" value="UniProtKB-KW"/>
</dbReference>
<keyword evidence="2 4" id="KW-0378">Hydrolase</keyword>
<keyword evidence="5" id="KW-1185">Reference proteome</keyword>
<dbReference type="Proteomes" id="UP000521748">
    <property type="component" value="Unassembled WGS sequence"/>
</dbReference>
<evidence type="ECO:0000256" key="2">
    <source>
        <dbReference type="ARBA" id="ARBA00022801"/>
    </source>
</evidence>
<dbReference type="InterPro" id="IPR050792">
    <property type="entry name" value="ADP-ribosylglycohydrolase"/>
</dbReference>
<feature type="binding site" evidence="3">
    <location>
        <position position="63"/>
    </location>
    <ligand>
        <name>Mg(2+)</name>
        <dbReference type="ChEBI" id="CHEBI:18420"/>
        <label>1</label>
    </ligand>
</feature>
<comment type="cofactor">
    <cofactor evidence="3">
        <name>Mg(2+)</name>
        <dbReference type="ChEBI" id="CHEBI:18420"/>
    </cofactor>
    <text evidence="3">Binds 2 magnesium ions per subunit.</text>
</comment>
<organism evidence="4 5">
    <name type="scientific">Psychromicrobium silvestre</name>
    <dbReference type="NCBI Taxonomy" id="1645614"/>
    <lineage>
        <taxon>Bacteria</taxon>
        <taxon>Bacillati</taxon>
        <taxon>Actinomycetota</taxon>
        <taxon>Actinomycetes</taxon>
        <taxon>Micrococcales</taxon>
        <taxon>Micrococcaceae</taxon>
        <taxon>Psychromicrobium</taxon>
    </lineage>
</organism>
<dbReference type="PANTHER" id="PTHR16222:SF24">
    <property type="entry name" value="ADP-RIBOSYLHYDROLASE ARH3"/>
    <property type="match status" value="1"/>
</dbReference>
<dbReference type="SUPFAM" id="SSF101478">
    <property type="entry name" value="ADP-ribosylglycohydrolase"/>
    <property type="match status" value="1"/>
</dbReference>
<feature type="binding site" evidence="3">
    <location>
        <position position="61"/>
    </location>
    <ligand>
        <name>Mg(2+)</name>
        <dbReference type="ChEBI" id="CHEBI:18420"/>
        <label>1</label>
    </ligand>
</feature>
<comment type="similarity">
    <text evidence="1">Belongs to the ADP-ribosylglycohydrolase family.</text>
</comment>